<feature type="signal peptide" evidence="2">
    <location>
        <begin position="1"/>
        <end position="26"/>
    </location>
</feature>
<keyword evidence="2" id="KW-0732">Signal</keyword>
<reference evidence="4 5" key="1">
    <citation type="submission" date="2021-11" db="EMBL/GenBank/DDBJ databases">
        <authorList>
            <person name="Liang Q."/>
            <person name="Mou H."/>
            <person name="Liu Z."/>
        </authorList>
    </citation>
    <scope>NUCLEOTIDE SEQUENCE [LARGE SCALE GENOMIC DNA]</scope>
    <source>
        <strain evidence="4 5">CHU3</strain>
    </source>
</reference>
<dbReference type="EMBL" id="JAJIRN010000001">
    <property type="protein sequence ID" value="MCV2366640.1"/>
    <property type="molecule type" value="Genomic_DNA"/>
</dbReference>
<accession>A0ABT2Y8L6</accession>
<name>A0ABT2Y8L6_9BURK</name>
<evidence type="ECO:0000313" key="5">
    <source>
        <dbReference type="Proteomes" id="UP001209701"/>
    </source>
</evidence>
<organism evidence="4 5">
    <name type="scientific">Roseateles oligotrophus</name>
    <dbReference type="NCBI Taxonomy" id="1769250"/>
    <lineage>
        <taxon>Bacteria</taxon>
        <taxon>Pseudomonadati</taxon>
        <taxon>Pseudomonadota</taxon>
        <taxon>Betaproteobacteria</taxon>
        <taxon>Burkholderiales</taxon>
        <taxon>Sphaerotilaceae</taxon>
        <taxon>Roseateles</taxon>
    </lineage>
</organism>
<dbReference type="RefSeq" id="WP_263569278.1">
    <property type="nucleotide sequence ID" value="NZ_JAJIRN010000001.1"/>
</dbReference>
<evidence type="ECO:0000313" key="4">
    <source>
        <dbReference type="EMBL" id="MCV2366640.1"/>
    </source>
</evidence>
<keyword evidence="1" id="KW-0472">Membrane</keyword>
<evidence type="ECO:0000256" key="1">
    <source>
        <dbReference type="SAM" id="Phobius"/>
    </source>
</evidence>
<evidence type="ECO:0000256" key="2">
    <source>
        <dbReference type="SAM" id="SignalP"/>
    </source>
</evidence>
<dbReference type="NCBIfam" id="TIGR02595">
    <property type="entry name" value="PEP_CTERM"/>
    <property type="match status" value="1"/>
</dbReference>
<feature type="transmembrane region" description="Helical" evidence="1">
    <location>
        <begin position="162"/>
        <end position="181"/>
    </location>
</feature>
<comment type="caution">
    <text evidence="4">The sequence shown here is derived from an EMBL/GenBank/DDBJ whole genome shotgun (WGS) entry which is preliminary data.</text>
</comment>
<dbReference type="Proteomes" id="UP001209701">
    <property type="component" value="Unassembled WGS sequence"/>
</dbReference>
<keyword evidence="5" id="KW-1185">Reference proteome</keyword>
<evidence type="ECO:0000259" key="3">
    <source>
        <dbReference type="Pfam" id="PF07589"/>
    </source>
</evidence>
<sequence length="186" mass="19439">MKRTLRAGLLTVACITAMAATLPAWAESCHDSNFSSLAAADCRGSQAGFLSGNASEISYLSSQWVGQWAYAGSSADIGNGPFTQNPQVMFSGLLSFDTPISGDFIIGMEVGEQHSFYLFHAPNGLTSVTFDSTEGVGTDPQGNPLPLTHATLYTPSPVPEPASYALLLAGLGTVGFVSARARQGRN</sequence>
<proteinExistence type="predicted"/>
<dbReference type="InterPro" id="IPR013424">
    <property type="entry name" value="Ice-binding_C"/>
</dbReference>
<feature type="chain" id="PRO_5045327424" evidence="2">
    <location>
        <begin position="27"/>
        <end position="186"/>
    </location>
</feature>
<protein>
    <submittedName>
        <fullName evidence="4">PEP-CTERM sorting domain-containing protein</fullName>
    </submittedName>
</protein>
<keyword evidence="1" id="KW-0812">Transmembrane</keyword>
<keyword evidence="1" id="KW-1133">Transmembrane helix</keyword>
<gene>
    <name evidence="4" type="ORF">LNV07_00800</name>
</gene>
<dbReference type="Pfam" id="PF07589">
    <property type="entry name" value="PEP-CTERM"/>
    <property type="match status" value="1"/>
</dbReference>
<feature type="domain" description="Ice-binding protein C-terminal" evidence="3">
    <location>
        <begin position="157"/>
        <end position="182"/>
    </location>
</feature>